<evidence type="ECO:0000259" key="7">
    <source>
        <dbReference type="PROSITE" id="PS50056"/>
    </source>
</evidence>
<dbReference type="InterPro" id="IPR000340">
    <property type="entry name" value="Dual-sp_phosphatase_cat-dom"/>
</dbReference>
<dbReference type="Pfam" id="PF00782">
    <property type="entry name" value="DSPc"/>
    <property type="match status" value="1"/>
</dbReference>
<dbReference type="InterPro" id="IPR029021">
    <property type="entry name" value="Prot-tyrosine_phosphatase-like"/>
</dbReference>
<accession>A0A1E3NTG5</accession>
<dbReference type="EMBL" id="KV454001">
    <property type="protein sequence ID" value="ODQ49372.1"/>
    <property type="molecule type" value="Genomic_DNA"/>
</dbReference>
<dbReference type="Proteomes" id="UP000094455">
    <property type="component" value="Unassembled WGS sequence"/>
</dbReference>
<reference evidence="8 9" key="1">
    <citation type="journal article" date="2016" name="Proc. Natl. Acad. Sci. U.S.A.">
        <title>Comparative genomics of biotechnologically important yeasts.</title>
        <authorList>
            <person name="Riley R."/>
            <person name="Haridas S."/>
            <person name="Wolfe K.H."/>
            <person name="Lopes M.R."/>
            <person name="Hittinger C.T."/>
            <person name="Goeker M."/>
            <person name="Salamov A.A."/>
            <person name="Wisecaver J.H."/>
            <person name="Long T.M."/>
            <person name="Calvey C.H."/>
            <person name="Aerts A.L."/>
            <person name="Barry K.W."/>
            <person name="Choi C."/>
            <person name="Clum A."/>
            <person name="Coughlan A.Y."/>
            <person name="Deshpande S."/>
            <person name="Douglass A.P."/>
            <person name="Hanson S.J."/>
            <person name="Klenk H.-P."/>
            <person name="LaButti K.M."/>
            <person name="Lapidus A."/>
            <person name="Lindquist E.A."/>
            <person name="Lipzen A.M."/>
            <person name="Meier-Kolthoff J.P."/>
            <person name="Ohm R.A."/>
            <person name="Otillar R.P."/>
            <person name="Pangilinan J.L."/>
            <person name="Peng Y."/>
            <person name="Rokas A."/>
            <person name="Rosa C.A."/>
            <person name="Scheuner C."/>
            <person name="Sibirny A.A."/>
            <person name="Slot J.C."/>
            <person name="Stielow J.B."/>
            <person name="Sun H."/>
            <person name="Kurtzman C.P."/>
            <person name="Blackwell M."/>
            <person name="Grigoriev I.V."/>
            <person name="Jeffries T.W."/>
        </authorList>
    </citation>
    <scope>NUCLEOTIDE SEQUENCE [LARGE SCALE GENOMIC DNA]</scope>
    <source>
        <strain evidence="8 9">NRRL Y-2026</strain>
    </source>
</reference>
<dbReference type="GO" id="GO:2000786">
    <property type="term" value="P:positive regulation of autophagosome assembly"/>
    <property type="evidence" value="ECO:0007669"/>
    <property type="project" value="EnsemblFungi"/>
</dbReference>
<protein>
    <recommendedName>
        <fullName evidence="2">protein-tyrosine-phosphatase</fullName>
        <ecNumber evidence="2">3.1.3.48</ecNumber>
    </recommendedName>
</protein>
<evidence type="ECO:0000256" key="3">
    <source>
        <dbReference type="ARBA" id="ARBA00022801"/>
    </source>
</evidence>
<dbReference type="GO" id="GO:0005634">
    <property type="term" value="C:nucleus"/>
    <property type="evidence" value="ECO:0007669"/>
    <property type="project" value="EnsemblFungi"/>
</dbReference>
<feature type="domain" description="Tyrosine-protein phosphatase" evidence="6">
    <location>
        <begin position="4"/>
        <end position="175"/>
    </location>
</feature>
<keyword evidence="9" id="KW-1185">Reference proteome</keyword>
<dbReference type="PANTHER" id="PTHR45848:SF4">
    <property type="entry name" value="DUAL SPECIFICITY PROTEIN PHOSPHATASE 12"/>
    <property type="match status" value="1"/>
</dbReference>
<dbReference type="STRING" id="763406.A0A1E3NTG5"/>
<proteinExistence type="inferred from homology"/>
<organism evidence="8 9">
    <name type="scientific">Pichia membranifaciens NRRL Y-2026</name>
    <dbReference type="NCBI Taxonomy" id="763406"/>
    <lineage>
        <taxon>Eukaryota</taxon>
        <taxon>Fungi</taxon>
        <taxon>Dikarya</taxon>
        <taxon>Ascomycota</taxon>
        <taxon>Saccharomycotina</taxon>
        <taxon>Pichiomycetes</taxon>
        <taxon>Pichiales</taxon>
        <taxon>Pichiaceae</taxon>
        <taxon>Pichia</taxon>
    </lineage>
</organism>
<dbReference type="SUPFAM" id="SSF52799">
    <property type="entry name" value="(Phosphotyrosine protein) phosphatases II"/>
    <property type="match status" value="1"/>
</dbReference>
<dbReference type="InterPro" id="IPR020422">
    <property type="entry name" value="TYR_PHOSPHATASE_DUAL_dom"/>
</dbReference>
<dbReference type="PANTHER" id="PTHR45848">
    <property type="entry name" value="DUAL SPECIFICITY PROTEIN PHOSPHATASE 12 FAMILY MEMBER"/>
    <property type="match status" value="1"/>
</dbReference>
<dbReference type="SMART" id="SM00195">
    <property type="entry name" value="DSPc"/>
    <property type="match status" value="1"/>
</dbReference>
<dbReference type="PROSITE" id="PS50054">
    <property type="entry name" value="TYR_PHOSPHATASE_DUAL"/>
    <property type="match status" value="1"/>
</dbReference>
<dbReference type="GO" id="GO:0004725">
    <property type="term" value="F:protein tyrosine phosphatase activity"/>
    <property type="evidence" value="ECO:0007669"/>
    <property type="project" value="UniProtKB-EC"/>
</dbReference>
<dbReference type="GO" id="GO:0008138">
    <property type="term" value="F:protein tyrosine/serine/threonine phosphatase activity"/>
    <property type="evidence" value="ECO:0007669"/>
    <property type="project" value="InterPro"/>
</dbReference>
<keyword evidence="4" id="KW-0904">Protein phosphatase</keyword>
<evidence type="ECO:0000256" key="5">
    <source>
        <dbReference type="PIRSR" id="PIRSR000941-50"/>
    </source>
</evidence>
<dbReference type="GO" id="GO:0000055">
    <property type="term" value="P:ribosomal large subunit export from nucleus"/>
    <property type="evidence" value="ECO:0007669"/>
    <property type="project" value="EnsemblFungi"/>
</dbReference>
<dbReference type="GO" id="GO:0000027">
    <property type="term" value="P:ribosomal large subunit assembly"/>
    <property type="evidence" value="ECO:0007669"/>
    <property type="project" value="EnsemblFungi"/>
</dbReference>
<dbReference type="Gene3D" id="3.90.190.10">
    <property type="entry name" value="Protein tyrosine phosphatase superfamily"/>
    <property type="match status" value="1"/>
</dbReference>
<dbReference type="InterPro" id="IPR016278">
    <property type="entry name" value="DUSP12"/>
</dbReference>
<dbReference type="GO" id="GO:1990275">
    <property type="term" value="F:preribosome binding"/>
    <property type="evidence" value="ECO:0007669"/>
    <property type="project" value="EnsemblFungi"/>
</dbReference>
<comment type="similarity">
    <text evidence="1">Belongs to the protein-tyrosine phosphatase family. Non-receptor class dual specificity subfamily.</text>
</comment>
<dbReference type="GO" id="GO:0030476">
    <property type="term" value="P:ascospore wall assembly"/>
    <property type="evidence" value="ECO:0007669"/>
    <property type="project" value="EnsemblFungi"/>
</dbReference>
<evidence type="ECO:0000313" key="9">
    <source>
        <dbReference type="Proteomes" id="UP000094455"/>
    </source>
</evidence>
<evidence type="ECO:0000313" key="8">
    <source>
        <dbReference type="EMBL" id="ODQ49372.1"/>
    </source>
</evidence>
<feature type="active site" description="Phosphocysteine intermediate" evidence="5">
    <location>
        <position position="117"/>
    </location>
</feature>
<evidence type="ECO:0000256" key="4">
    <source>
        <dbReference type="ARBA" id="ARBA00022912"/>
    </source>
</evidence>
<dbReference type="PIRSF" id="PIRSF000941">
    <property type="entry name" value="DUSP12"/>
    <property type="match status" value="1"/>
</dbReference>
<dbReference type="EC" id="3.1.3.48" evidence="2"/>
<dbReference type="OrthoDB" id="2017893at2759"/>
<gene>
    <name evidence="8" type="ORF">PICMEDRAFT_70921</name>
</gene>
<dbReference type="PROSITE" id="PS50056">
    <property type="entry name" value="TYR_PHOSPHATASE_2"/>
    <property type="match status" value="1"/>
</dbReference>
<dbReference type="GeneID" id="30180457"/>
<dbReference type="InterPro" id="IPR000387">
    <property type="entry name" value="Tyr_Pase_dom"/>
</dbReference>
<sequence length="378" mass="43046">MTEDPTLYRTLGPIYISSIQPLLENEDLHQKYKIKTIISVTKSDIPLTYTKEPYTHLQIPIDDLPTEILLPFIPEVNQLILKTIYRPLSKDALDSSLIKENKVQKPSLSGDAVLIHCQSGVSRSVAFACAYLMNRHNLPLSHALHAIRRNNSGKTFQPNDGFMEQLEIYQESGWCVDVSKLRKTSPRWRAYRMEYLITSMIHSGAIADDEKDSNFSKIETSSEKDPNWFGFKCAKCRSLLASSEVYIPHSPPFEKDDKQMYFIKNAFRSKRVVNVQKGHNECTLIFTEPLLWMRDKLVNENSSSADNTDTGRGNEDHEALEGRLDCYKCGAKVGGWNWKGGRCSCGKWMVPAINLLKSKVVQTDRNNKLILPNDDRAV</sequence>
<name>A0A1E3NTG5_9ASCO</name>
<evidence type="ECO:0000256" key="2">
    <source>
        <dbReference type="ARBA" id="ARBA00013064"/>
    </source>
</evidence>
<feature type="domain" description="Tyrosine specific protein phosphatases" evidence="7">
    <location>
        <begin position="109"/>
        <end position="153"/>
    </location>
</feature>
<dbReference type="AlphaFoldDB" id="A0A1E3NTG5"/>
<dbReference type="GO" id="GO:0005737">
    <property type="term" value="C:cytoplasm"/>
    <property type="evidence" value="ECO:0007669"/>
    <property type="project" value="EnsemblFungi"/>
</dbReference>
<evidence type="ECO:0000256" key="1">
    <source>
        <dbReference type="ARBA" id="ARBA00008601"/>
    </source>
</evidence>
<keyword evidence="3" id="KW-0378">Hydrolase</keyword>
<dbReference type="GO" id="GO:0006995">
    <property type="term" value="P:cellular response to nitrogen starvation"/>
    <property type="evidence" value="ECO:0007669"/>
    <property type="project" value="EnsemblFungi"/>
</dbReference>
<dbReference type="RefSeq" id="XP_019020485.1">
    <property type="nucleotide sequence ID" value="XM_019163770.1"/>
</dbReference>
<evidence type="ECO:0000259" key="6">
    <source>
        <dbReference type="PROSITE" id="PS50054"/>
    </source>
</evidence>